<dbReference type="Pfam" id="PF24266">
    <property type="entry name" value="HTH_HVO_0163_N"/>
    <property type="match status" value="1"/>
</dbReference>
<gene>
    <name evidence="2" type="ORF">NEF87_003707</name>
</gene>
<dbReference type="Gene3D" id="1.10.10.10">
    <property type="entry name" value="Winged helix-like DNA-binding domain superfamily/Winged helix DNA-binding domain"/>
    <property type="match status" value="2"/>
</dbReference>
<protein>
    <recommendedName>
        <fullName evidence="1">HVO-0163 N-terminal HTH domain-containing protein</fullName>
    </recommendedName>
</protein>
<dbReference type="InterPro" id="IPR056504">
    <property type="entry name" value="HTH_HVO_0163_N"/>
</dbReference>
<evidence type="ECO:0000259" key="1">
    <source>
        <dbReference type="Pfam" id="PF24266"/>
    </source>
</evidence>
<evidence type="ECO:0000313" key="2">
    <source>
        <dbReference type="EMBL" id="UYP47422.1"/>
    </source>
</evidence>
<dbReference type="InterPro" id="IPR036390">
    <property type="entry name" value="WH_DNA-bd_sf"/>
</dbReference>
<dbReference type="CDD" id="cd00090">
    <property type="entry name" value="HTH_ARSR"/>
    <property type="match status" value="2"/>
</dbReference>
<feature type="domain" description="HVO-0163 N-terminal HTH" evidence="1">
    <location>
        <begin position="44"/>
        <end position="101"/>
    </location>
</feature>
<proteinExistence type="predicted"/>
<accession>A0ABY6HYM1</accession>
<reference evidence="2" key="1">
    <citation type="submission" date="2022-09" db="EMBL/GenBank/DDBJ databases">
        <title>Actin cytoskeleton and complex cell architecture in an #Asgard archaeon.</title>
        <authorList>
            <person name="Ponce Toledo R.I."/>
            <person name="Schleper C."/>
            <person name="Rodrigues Oliveira T."/>
            <person name="Wollweber F."/>
            <person name="Xu J."/>
            <person name="Rittmann S."/>
            <person name="Klingl A."/>
            <person name="Pilhofer M."/>
        </authorList>
    </citation>
    <scope>NUCLEOTIDE SEQUENCE</scope>
    <source>
        <strain evidence="2">B-35</strain>
    </source>
</reference>
<dbReference type="EMBL" id="CP104013">
    <property type="protein sequence ID" value="UYP47422.1"/>
    <property type="molecule type" value="Genomic_DNA"/>
</dbReference>
<keyword evidence="3" id="KW-1185">Reference proteome</keyword>
<dbReference type="SUPFAM" id="SSF46785">
    <property type="entry name" value="Winged helix' DNA-binding domain"/>
    <property type="match status" value="2"/>
</dbReference>
<dbReference type="Proteomes" id="UP001208689">
    <property type="component" value="Chromosome"/>
</dbReference>
<dbReference type="InterPro" id="IPR036388">
    <property type="entry name" value="WH-like_DNA-bd_sf"/>
</dbReference>
<name>A0ABY6HYM1_9ARCH</name>
<evidence type="ECO:0000313" key="3">
    <source>
        <dbReference type="Proteomes" id="UP001208689"/>
    </source>
</evidence>
<dbReference type="PANTHER" id="PTHR36216:SF1">
    <property type="entry name" value="HTH ARSR-TYPE DOMAIN-CONTAINING PROTEIN"/>
    <property type="match status" value="1"/>
</dbReference>
<sequence length="203" mass="23565">MPENTKIKRQALLFLASTCMASYSGTRRRYGREFKKEDVLEQGTRSAIFELIRENEGLHFRKICRLLDKKMGVVQYHVSVLEKHGLIRAIRDGRYKCFFATNGEKNRMVSPDDRDPKMESLRETIITSLRRKTPQVLIQHLVKENVASHQALSNVAQVSPQAITFHTQRLQSFGIIESQKEGRQKFYTLSDNARLITDNLVRR</sequence>
<dbReference type="InterPro" id="IPR011991">
    <property type="entry name" value="ArsR-like_HTH"/>
</dbReference>
<organism evidence="2 3">
    <name type="scientific">Candidatus Lokiarchaeum ossiferum</name>
    <dbReference type="NCBI Taxonomy" id="2951803"/>
    <lineage>
        <taxon>Archaea</taxon>
        <taxon>Promethearchaeati</taxon>
        <taxon>Promethearchaeota</taxon>
        <taxon>Promethearchaeia</taxon>
        <taxon>Promethearchaeales</taxon>
        <taxon>Promethearchaeaceae</taxon>
        <taxon>Candidatus Lokiarchaeum</taxon>
    </lineage>
</organism>
<dbReference type="PANTHER" id="PTHR36216">
    <property type="entry name" value="TRANSCRIPTIONAL REGULATOR, TRMB"/>
    <property type="match status" value="1"/>
</dbReference>